<keyword evidence="3" id="KW-0813">Transport</keyword>
<evidence type="ECO:0000256" key="5">
    <source>
        <dbReference type="ARBA" id="ARBA00022692"/>
    </source>
</evidence>
<name>A0A839T8I8_AZOMA</name>
<evidence type="ECO:0000256" key="9">
    <source>
        <dbReference type="ARBA" id="ARBA00023237"/>
    </source>
</evidence>
<dbReference type="InterPro" id="IPR050286">
    <property type="entry name" value="G_neg_Bact_CarbUptk_Porin"/>
</dbReference>
<evidence type="ECO:0000256" key="2">
    <source>
        <dbReference type="ARBA" id="ARBA00007055"/>
    </source>
</evidence>
<dbReference type="PANTHER" id="PTHR38762:SF1">
    <property type="entry name" value="CRYPTIC OUTER MEMBRANE PORIN BGLH-RELATED"/>
    <property type="match status" value="1"/>
</dbReference>
<evidence type="ECO:0000256" key="7">
    <source>
        <dbReference type="ARBA" id="ARBA00023114"/>
    </source>
</evidence>
<keyword evidence="11" id="KW-1185">Reference proteome</keyword>
<dbReference type="GO" id="GO:0015144">
    <property type="term" value="F:carbohydrate transmembrane transporter activity"/>
    <property type="evidence" value="ECO:0007669"/>
    <property type="project" value="TreeGrafter"/>
</dbReference>
<dbReference type="SUPFAM" id="SSF56935">
    <property type="entry name" value="Porins"/>
    <property type="match status" value="1"/>
</dbReference>
<gene>
    <name evidence="10" type="ORF">FHR87_003625</name>
</gene>
<evidence type="ECO:0000256" key="6">
    <source>
        <dbReference type="ARBA" id="ARBA00023065"/>
    </source>
</evidence>
<keyword evidence="4" id="KW-1134">Transmembrane beta strand</keyword>
<sequence length="469" mass="53052">MKTISAWSLYDAIARTSYNIVMNIGTKSSCTEDSVDRSNLQSRCFNERNSTAGYTRRFHLSSFRSGRQFIATFSCCIALSLTAEAANFTGYIRTGVGGNSKGGTQSCFKLPGAPSKYRLGNECEHYIEFALEDRINLADGSRLTVMGMSQHYNPYGHSLKFRHPHDKDAAWSRISQLFFKWEKMPALNGGNFWLGRRYYKRNSIHISDYYYWNQSATGFGFDEVPIGDLRYSYVFSRQDNYVQKPYINRHDFNVNGFKTNPGGELQVGLSYIQKPDSSNAHSGWALSAQHMQAGVQGSGTNTFALQYGRGPGTGLGFTGNPTLDDSNKSWRLVENLVWQITPRFSGQFEVVYQKDIRTDSDDQRWLSIGVRPVYALTEHIKLQAEVGRDQIKAPDGTRQLTKFTIAPAWSFAGMEYWARPELRVYYTYATWNKAAQRAADPGSTLSSTGAFGTDRHGSNFGAQLEWWWK</sequence>
<dbReference type="InterPro" id="IPR003192">
    <property type="entry name" value="Porin_LamB"/>
</dbReference>
<comment type="subcellular location">
    <subcellularLocation>
        <location evidence="1">Cell outer membrane</location>
        <topology evidence="1">Multi-pass membrane protein</topology>
    </subcellularLocation>
</comment>
<dbReference type="Proteomes" id="UP000549250">
    <property type="component" value="Unassembled WGS sequence"/>
</dbReference>
<evidence type="ECO:0000313" key="10">
    <source>
        <dbReference type="EMBL" id="MBB3105190.1"/>
    </source>
</evidence>
<dbReference type="PANTHER" id="PTHR38762">
    <property type="entry name" value="CRYPTIC OUTER MEMBRANE PORIN BGLH-RELATED"/>
    <property type="match status" value="1"/>
</dbReference>
<dbReference type="InterPro" id="IPR036998">
    <property type="entry name" value="Porin_LamB_sf"/>
</dbReference>
<protein>
    <submittedName>
        <fullName evidence="10">Maltoporin</fullName>
    </submittedName>
</protein>
<dbReference type="GO" id="GO:0009279">
    <property type="term" value="C:cell outer membrane"/>
    <property type="evidence" value="ECO:0007669"/>
    <property type="project" value="UniProtKB-SubCell"/>
</dbReference>
<keyword evidence="8" id="KW-0472">Membrane</keyword>
<dbReference type="CDD" id="cd01346">
    <property type="entry name" value="Maltoporin-like"/>
    <property type="match status" value="1"/>
</dbReference>
<comment type="caution">
    <text evidence="10">The sequence shown here is derived from an EMBL/GenBank/DDBJ whole genome shotgun (WGS) entry which is preliminary data.</text>
</comment>
<evidence type="ECO:0000313" key="11">
    <source>
        <dbReference type="Proteomes" id="UP000549250"/>
    </source>
</evidence>
<dbReference type="EMBL" id="JACHXI010000028">
    <property type="protein sequence ID" value="MBB3105190.1"/>
    <property type="molecule type" value="Genomic_DNA"/>
</dbReference>
<evidence type="ECO:0000256" key="3">
    <source>
        <dbReference type="ARBA" id="ARBA00022448"/>
    </source>
</evidence>
<organism evidence="10 11">
    <name type="scientific">Azomonas macrocytogenes</name>
    <name type="common">Azotobacter macrocytogenes</name>
    <dbReference type="NCBI Taxonomy" id="69962"/>
    <lineage>
        <taxon>Bacteria</taxon>
        <taxon>Pseudomonadati</taxon>
        <taxon>Pseudomonadota</taxon>
        <taxon>Gammaproteobacteria</taxon>
        <taxon>Pseudomonadales</taxon>
        <taxon>Pseudomonadaceae</taxon>
        <taxon>Azomonas</taxon>
    </lineage>
</organism>
<dbReference type="Pfam" id="PF02264">
    <property type="entry name" value="LamB"/>
    <property type="match status" value="1"/>
</dbReference>
<keyword evidence="5" id="KW-0812">Transmembrane</keyword>
<dbReference type="RefSeq" id="WP_246336090.1">
    <property type="nucleotide sequence ID" value="NZ_JACHXI010000028.1"/>
</dbReference>
<dbReference type="GO" id="GO:0015288">
    <property type="term" value="F:porin activity"/>
    <property type="evidence" value="ECO:0007669"/>
    <property type="project" value="UniProtKB-KW"/>
</dbReference>
<proteinExistence type="inferred from homology"/>
<dbReference type="AlphaFoldDB" id="A0A839T8I8"/>
<evidence type="ECO:0000256" key="1">
    <source>
        <dbReference type="ARBA" id="ARBA00004571"/>
    </source>
</evidence>
<evidence type="ECO:0000256" key="8">
    <source>
        <dbReference type="ARBA" id="ARBA00023136"/>
    </source>
</evidence>
<accession>A0A839T8I8</accession>
<keyword evidence="7" id="KW-0626">Porin</keyword>
<keyword evidence="6" id="KW-0406">Ion transport</keyword>
<dbReference type="GO" id="GO:0015774">
    <property type="term" value="P:polysaccharide transport"/>
    <property type="evidence" value="ECO:0007669"/>
    <property type="project" value="TreeGrafter"/>
</dbReference>
<comment type="similarity">
    <text evidence="2">Belongs to the porin LamB (TC 1.B.3) family.</text>
</comment>
<dbReference type="GO" id="GO:0006811">
    <property type="term" value="P:monoatomic ion transport"/>
    <property type="evidence" value="ECO:0007669"/>
    <property type="project" value="UniProtKB-KW"/>
</dbReference>
<dbReference type="Gene3D" id="2.40.170.10">
    <property type="entry name" value="Porin, LamB type"/>
    <property type="match status" value="1"/>
</dbReference>
<keyword evidence="9" id="KW-0998">Cell outer membrane</keyword>
<evidence type="ECO:0000256" key="4">
    <source>
        <dbReference type="ARBA" id="ARBA00022452"/>
    </source>
</evidence>
<dbReference type="GO" id="GO:0046930">
    <property type="term" value="C:pore complex"/>
    <property type="evidence" value="ECO:0007669"/>
    <property type="project" value="UniProtKB-KW"/>
</dbReference>
<reference evidence="10 11" key="1">
    <citation type="submission" date="2020-08" db="EMBL/GenBank/DDBJ databases">
        <title>Genomic Encyclopedia of Type Strains, Phase III (KMG-III): the genomes of soil and plant-associated and newly described type strains.</title>
        <authorList>
            <person name="Whitman W."/>
        </authorList>
    </citation>
    <scope>NUCLEOTIDE SEQUENCE [LARGE SCALE GENOMIC DNA]</scope>
    <source>
        <strain evidence="10 11">CECT 4462</strain>
    </source>
</reference>